<dbReference type="Proteomes" id="UP000799302">
    <property type="component" value="Unassembled WGS sequence"/>
</dbReference>
<keyword evidence="2" id="KW-0732">Signal</keyword>
<feature type="region of interest" description="Disordered" evidence="1">
    <location>
        <begin position="162"/>
        <end position="212"/>
    </location>
</feature>
<feature type="chain" id="PRO_5025636478" evidence="2">
    <location>
        <begin position="20"/>
        <end position="246"/>
    </location>
</feature>
<sequence>MFPLFFALGLSLLLEHVACADMPSKATLATFGPSIEQISKTNSSETSFQPSSTVSINESNIRTTTNAMSVSPASAPTVFGTVMGQSSVSGNRLTVPTSPTALACPGPTQIINSSSTIEAIVQIQVNNFVRTVTVFLTQTGSSAMPFGMESVATSIATTTTEEDCSHSTSARRVPAIPSQSNGTSSGFAPRSNWTASHNITNGSSANSPPPQTAFTVLTAADSKSHSHTNVPEMLPFFASQEEANKG</sequence>
<evidence type="ECO:0000313" key="4">
    <source>
        <dbReference type="Proteomes" id="UP000799302"/>
    </source>
</evidence>
<organism evidence="3 4">
    <name type="scientific">Microthyrium microscopicum</name>
    <dbReference type="NCBI Taxonomy" id="703497"/>
    <lineage>
        <taxon>Eukaryota</taxon>
        <taxon>Fungi</taxon>
        <taxon>Dikarya</taxon>
        <taxon>Ascomycota</taxon>
        <taxon>Pezizomycotina</taxon>
        <taxon>Dothideomycetes</taxon>
        <taxon>Dothideomycetes incertae sedis</taxon>
        <taxon>Microthyriales</taxon>
        <taxon>Microthyriaceae</taxon>
        <taxon>Microthyrium</taxon>
    </lineage>
</organism>
<dbReference type="AlphaFoldDB" id="A0A6A6UKU5"/>
<feature type="signal peptide" evidence="2">
    <location>
        <begin position="1"/>
        <end position="19"/>
    </location>
</feature>
<evidence type="ECO:0000256" key="2">
    <source>
        <dbReference type="SAM" id="SignalP"/>
    </source>
</evidence>
<feature type="compositionally biased region" description="Polar residues" evidence="1">
    <location>
        <begin position="177"/>
        <end position="206"/>
    </location>
</feature>
<evidence type="ECO:0000313" key="3">
    <source>
        <dbReference type="EMBL" id="KAF2672895.1"/>
    </source>
</evidence>
<protein>
    <submittedName>
        <fullName evidence="3">Uncharacterized protein</fullName>
    </submittedName>
</protein>
<accession>A0A6A6UKU5</accession>
<evidence type="ECO:0000256" key="1">
    <source>
        <dbReference type="SAM" id="MobiDB-lite"/>
    </source>
</evidence>
<keyword evidence="4" id="KW-1185">Reference proteome</keyword>
<reference evidence="3" key="1">
    <citation type="journal article" date="2020" name="Stud. Mycol.">
        <title>101 Dothideomycetes genomes: a test case for predicting lifestyles and emergence of pathogens.</title>
        <authorList>
            <person name="Haridas S."/>
            <person name="Albert R."/>
            <person name="Binder M."/>
            <person name="Bloem J."/>
            <person name="Labutti K."/>
            <person name="Salamov A."/>
            <person name="Andreopoulos B."/>
            <person name="Baker S."/>
            <person name="Barry K."/>
            <person name="Bills G."/>
            <person name="Bluhm B."/>
            <person name="Cannon C."/>
            <person name="Castanera R."/>
            <person name="Culley D."/>
            <person name="Daum C."/>
            <person name="Ezra D."/>
            <person name="Gonzalez J."/>
            <person name="Henrissat B."/>
            <person name="Kuo A."/>
            <person name="Liang C."/>
            <person name="Lipzen A."/>
            <person name="Lutzoni F."/>
            <person name="Magnuson J."/>
            <person name="Mondo S."/>
            <person name="Nolan M."/>
            <person name="Ohm R."/>
            <person name="Pangilinan J."/>
            <person name="Park H.-J."/>
            <person name="Ramirez L."/>
            <person name="Alfaro M."/>
            <person name="Sun H."/>
            <person name="Tritt A."/>
            <person name="Yoshinaga Y."/>
            <person name="Zwiers L.-H."/>
            <person name="Turgeon B."/>
            <person name="Goodwin S."/>
            <person name="Spatafora J."/>
            <person name="Crous P."/>
            <person name="Grigoriev I."/>
        </authorList>
    </citation>
    <scope>NUCLEOTIDE SEQUENCE</scope>
    <source>
        <strain evidence="3">CBS 115976</strain>
    </source>
</reference>
<name>A0A6A6UKU5_9PEZI</name>
<proteinExistence type="predicted"/>
<dbReference type="EMBL" id="MU004231">
    <property type="protein sequence ID" value="KAF2672895.1"/>
    <property type="molecule type" value="Genomic_DNA"/>
</dbReference>
<dbReference type="OrthoDB" id="10457818at2759"/>
<gene>
    <name evidence="3" type="ORF">BT63DRAFT_450924</name>
</gene>